<accession>A0A8J6CEM4</accession>
<keyword evidence="3" id="KW-1185">Reference proteome</keyword>
<gene>
    <name evidence="2" type="ORF">KFE25_000376</name>
</gene>
<organism evidence="2 3">
    <name type="scientific">Diacronema lutheri</name>
    <name type="common">Unicellular marine alga</name>
    <name type="synonym">Monochrysis lutheri</name>
    <dbReference type="NCBI Taxonomy" id="2081491"/>
    <lineage>
        <taxon>Eukaryota</taxon>
        <taxon>Haptista</taxon>
        <taxon>Haptophyta</taxon>
        <taxon>Pavlovophyceae</taxon>
        <taxon>Pavlovales</taxon>
        <taxon>Pavlovaceae</taxon>
        <taxon>Diacronema</taxon>
    </lineage>
</organism>
<protein>
    <recommendedName>
        <fullName evidence="4">GPI inositol-deacylase</fullName>
    </recommendedName>
</protein>
<keyword evidence="1" id="KW-0732">Signal</keyword>
<dbReference type="PANTHER" id="PTHR31934:SF5">
    <property type="entry name" value="OS05G0557900 PROTEIN"/>
    <property type="match status" value="1"/>
</dbReference>
<feature type="chain" id="PRO_5035183335" description="GPI inositol-deacylase" evidence="1">
    <location>
        <begin position="29"/>
        <end position="406"/>
    </location>
</feature>
<comment type="caution">
    <text evidence="2">The sequence shown here is derived from an EMBL/GenBank/DDBJ whole genome shotgun (WGS) entry which is preliminary data.</text>
</comment>
<dbReference type="Proteomes" id="UP000751190">
    <property type="component" value="Unassembled WGS sequence"/>
</dbReference>
<evidence type="ECO:0008006" key="4">
    <source>
        <dbReference type="Google" id="ProtNLM"/>
    </source>
</evidence>
<feature type="signal peptide" evidence="1">
    <location>
        <begin position="1"/>
        <end position="28"/>
    </location>
</feature>
<dbReference type="AlphaFoldDB" id="A0A8J6CEM4"/>
<dbReference type="SUPFAM" id="SSF53474">
    <property type="entry name" value="alpha/beta-Hydrolases"/>
    <property type="match status" value="1"/>
</dbReference>
<evidence type="ECO:0000256" key="1">
    <source>
        <dbReference type="SAM" id="SignalP"/>
    </source>
</evidence>
<dbReference type="OrthoDB" id="10254038at2759"/>
<proteinExistence type="predicted"/>
<dbReference type="Gene3D" id="3.40.50.1820">
    <property type="entry name" value="alpha/beta hydrolase"/>
    <property type="match status" value="1"/>
</dbReference>
<dbReference type="InterPro" id="IPR029058">
    <property type="entry name" value="AB_hydrolase_fold"/>
</dbReference>
<dbReference type="EMBL" id="JAGTXO010000006">
    <property type="protein sequence ID" value="KAG8467060.1"/>
    <property type="molecule type" value="Genomic_DNA"/>
</dbReference>
<name>A0A8J6CEM4_DIALT</name>
<sequence>MAEAPHQGRVGRAYALALFALCVRGVSSGSDAPSRRTDLATSAELASYISGLSGLSDELLLDDERPGRLLGGLADRTGGLVRKWQRTLTSLIPAPSPDIGWTLRELPPPRANATAAFYAALLAVQSNVHAAVLDAKYVYVLVPGLLAHFSPGYFRQSVERLRSLGLDARYLALDGSPGACSRKNAAWLRLALRNAHRGSGGRKLVIVAHSKGVLDTLLALALYPELAPTVRAVVALQAPFGGAAVADDISARGDDVRELLGRLLQRFDLGINSVRDMTYAERREILRAHGCGYDPRALGGPSSVRVLSLASRAPRRPTYALALSHRYVLRKHRAESDGLVCVADALLPGSLAVVMDEADHGLPVLPGLPGARLRGADVVEAAITVALTAEAELPLEAWDEAIARAL</sequence>
<evidence type="ECO:0000313" key="2">
    <source>
        <dbReference type="EMBL" id="KAG8467060.1"/>
    </source>
</evidence>
<dbReference type="PANTHER" id="PTHR31934">
    <property type="entry name" value="ALPHA/BETA-HYDROLASES SUPERFAMILY PROTEIN"/>
    <property type="match status" value="1"/>
</dbReference>
<reference evidence="2" key="1">
    <citation type="submission" date="2021-05" db="EMBL/GenBank/DDBJ databases">
        <title>The genome of the haptophyte Pavlova lutheri (Diacronema luteri, Pavlovales) - a model for lipid biosynthesis in eukaryotic algae.</title>
        <authorList>
            <person name="Hulatt C.J."/>
            <person name="Posewitz M.C."/>
        </authorList>
    </citation>
    <scope>NUCLEOTIDE SEQUENCE</scope>
    <source>
        <strain evidence="2">NIVA-4/92</strain>
    </source>
</reference>
<evidence type="ECO:0000313" key="3">
    <source>
        <dbReference type="Proteomes" id="UP000751190"/>
    </source>
</evidence>